<evidence type="ECO:0000313" key="1">
    <source>
        <dbReference type="EMBL" id="KAK3004082.1"/>
    </source>
</evidence>
<sequence>MDLITLSSYETLTPQSGERLGAGCGSGASGIFAMSRSEHASVVIPMMHSLSFLVYRLESDGDLRLVGSADADVELEDDDGLNYDEYSRVDHHLPLGNLPNQPVPVLGPRHHGRRRPLPLGVGDNHRLATIHGAHGRVGGPQIDPHHLLDHHPELQSLKVVESSPKLRAIADGQTMDLLTCLPEKSESDDVWKMNMMAR</sequence>
<reference evidence="1" key="1">
    <citation type="submission" date="2022-12" db="EMBL/GenBank/DDBJ databases">
        <title>Draft genome assemblies for two species of Escallonia (Escalloniales).</title>
        <authorList>
            <person name="Chanderbali A."/>
            <person name="Dervinis C."/>
            <person name="Anghel I."/>
            <person name="Soltis D."/>
            <person name="Soltis P."/>
            <person name="Zapata F."/>
        </authorList>
    </citation>
    <scope>NUCLEOTIDE SEQUENCE</scope>
    <source>
        <strain evidence="1">UCBG64.0493</strain>
        <tissue evidence="1">Leaf</tissue>
    </source>
</reference>
<feature type="non-terminal residue" evidence="1">
    <location>
        <position position="198"/>
    </location>
</feature>
<dbReference type="Pfam" id="PF10712">
    <property type="entry name" value="NAD-GH"/>
    <property type="match status" value="1"/>
</dbReference>
<proteinExistence type="predicted"/>
<keyword evidence="2" id="KW-1185">Reference proteome</keyword>
<name>A0AA89AJ43_9ASTE</name>
<dbReference type="InterPro" id="IPR019651">
    <property type="entry name" value="Glutamate_DH_NAD-spec"/>
</dbReference>
<accession>A0AA89AJ43</accession>
<dbReference type="AlphaFoldDB" id="A0AA89AJ43"/>
<comment type="caution">
    <text evidence="1">The sequence shown here is derived from an EMBL/GenBank/DDBJ whole genome shotgun (WGS) entry which is preliminary data.</text>
</comment>
<organism evidence="1 2">
    <name type="scientific">Escallonia herrerae</name>
    <dbReference type="NCBI Taxonomy" id="1293975"/>
    <lineage>
        <taxon>Eukaryota</taxon>
        <taxon>Viridiplantae</taxon>
        <taxon>Streptophyta</taxon>
        <taxon>Embryophyta</taxon>
        <taxon>Tracheophyta</taxon>
        <taxon>Spermatophyta</taxon>
        <taxon>Magnoliopsida</taxon>
        <taxon>eudicotyledons</taxon>
        <taxon>Gunneridae</taxon>
        <taxon>Pentapetalae</taxon>
        <taxon>asterids</taxon>
        <taxon>campanulids</taxon>
        <taxon>Escalloniales</taxon>
        <taxon>Escalloniaceae</taxon>
        <taxon>Escallonia</taxon>
    </lineage>
</organism>
<dbReference type="EMBL" id="JAVXUP010002315">
    <property type="protein sequence ID" value="KAK3004082.1"/>
    <property type="molecule type" value="Genomic_DNA"/>
</dbReference>
<dbReference type="Proteomes" id="UP001188597">
    <property type="component" value="Unassembled WGS sequence"/>
</dbReference>
<protein>
    <submittedName>
        <fullName evidence="1">Uncharacterized protein</fullName>
    </submittedName>
</protein>
<evidence type="ECO:0000313" key="2">
    <source>
        <dbReference type="Proteomes" id="UP001188597"/>
    </source>
</evidence>
<gene>
    <name evidence="1" type="ORF">RJ639_019026</name>
</gene>